<evidence type="ECO:0000256" key="3">
    <source>
        <dbReference type="ARBA" id="ARBA00022448"/>
    </source>
</evidence>
<evidence type="ECO:0000256" key="4">
    <source>
        <dbReference type="ARBA" id="ARBA00022452"/>
    </source>
</evidence>
<dbReference type="InterPro" id="IPR000531">
    <property type="entry name" value="Beta-barrel_TonB"/>
</dbReference>
<dbReference type="GO" id="GO:0015344">
    <property type="term" value="F:siderophore uptake transmembrane transporter activity"/>
    <property type="evidence" value="ECO:0007669"/>
    <property type="project" value="TreeGrafter"/>
</dbReference>
<dbReference type="NCBIfam" id="TIGR01783">
    <property type="entry name" value="TonB-siderophor"/>
    <property type="match status" value="1"/>
</dbReference>
<dbReference type="EMBL" id="WLYL01000001">
    <property type="protein sequence ID" value="MTD09977.1"/>
    <property type="molecule type" value="Genomic_DNA"/>
</dbReference>
<dbReference type="Pfam" id="PF07715">
    <property type="entry name" value="Plug"/>
    <property type="match status" value="1"/>
</dbReference>
<dbReference type="SUPFAM" id="SSF56935">
    <property type="entry name" value="Porins"/>
    <property type="match status" value="1"/>
</dbReference>
<evidence type="ECO:0000256" key="11">
    <source>
        <dbReference type="RuleBase" id="RU003357"/>
    </source>
</evidence>
<keyword evidence="8 17" id="KW-0675">Receptor</keyword>
<keyword evidence="20" id="KW-1185">Reference proteome</keyword>
<name>A0A6L6GC83_9GAMM</name>
<dbReference type="GO" id="GO:0015891">
    <property type="term" value="P:siderophore transport"/>
    <property type="evidence" value="ECO:0007669"/>
    <property type="project" value="InterPro"/>
</dbReference>
<dbReference type="PANTHER" id="PTHR32552:SF74">
    <property type="entry name" value="HYDROXAMATE SIDEROPHORE RECEPTOR FHUE"/>
    <property type="match status" value="1"/>
</dbReference>
<dbReference type="RefSeq" id="WP_154771650.1">
    <property type="nucleotide sequence ID" value="NZ_JAXHPE010000001.1"/>
</dbReference>
<keyword evidence="3 10" id="KW-0813">Transport</keyword>
<dbReference type="CDD" id="cd01347">
    <property type="entry name" value="ligand_gated_channel"/>
    <property type="match status" value="1"/>
</dbReference>
<dbReference type="Proteomes" id="UP000473854">
    <property type="component" value="Unassembled WGS sequence"/>
</dbReference>
<keyword evidence="9 10" id="KW-0998">Cell outer membrane</keyword>
<sequence length="706" mass="79556">MNKPFHTPFKLSVICLAIFSVQSSFALEDVQLKTIKLQAMNDQSDLNSEASKKYIINKSKSASKLNLSIKETPQTVNTVTQQQIKDFNLTNSRDILASAPGVNVASQETNRTTYRARGFDISNFQIDGSNMPLTGSDYQNGDVDALLYDRIDVVKGANGLTSSTGNPSATVNYIRKRPTAEFQANGALSYGSWDNVRAEADVSGSLDENQQVRARVMAAQEAGNSYLDNYEKEKTIAGVILEADLTDKTLLTLGYNYQKDRPNGNNWGALPMLDKDGQMLSYPRSYNPMPDWVHWDVERQNTFVELKHNFNDDWSLQTSYNYNQQKENGALLYFTGVPDADGKGVSEYPSLFEETNKNHNIDLSLQGKYPLFGQTHELMLGANWTQNKVSQQSFYVAGKSTPIDNWNDYQNSSYPDFIFDYDTPANKANYTQEQKRAYAATRLHFGEKLKVLLGGNYTKATSKGQNYGNSTDFDNSKFLPYAGITYEFNPTYTAYASYSTIYKPTALLGLDKKTLDPMDGKSYEIGVKGSWFDDQLIVSSAIFRNEFNKFPIYAKWDQASLYDQQDIKSIGYEFNIAGQVTDHLNISAGYVQQNMKDKATNQDTRTFVPERTFNIMTAYSIPQIPQLKVGANLSWQDKTTQTSNSNLKQDSYALLDLMASYDINNNVSIQANVKNVTNEKYLNTLEYGQAYYGAPTNYNLAVRFKY</sequence>
<dbReference type="InterPro" id="IPR012910">
    <property type="entry name" value="Plug_dom"/>
</dbReference>
<evidence type="ECO:0000256" key="6">
    <source>
        <dbReference type="ARBA" id="ARBA00023077"/>
    </source>
</evidence>
<evidence type="ECO:0000313" key="20">
    <source>
        <dbReference type="Proteomes" id="UP001284094"/>
    </source>
</evidence>
<keyword evidence="6 11" id="KW-0798">TonB box</keyword>
<dbReference type="EMBL" id="JAXHPL010000018">
    <property type="protein sequence ID" value="MDY6486550.1"/>
    <property type="molecule type" value="Genomic_DNA"/>
</dbReference>
<dbReference type="GO" id="GO:0038023">
    <property type="term" value="F:signaling receptor activity"/>
    <property type="evidence" value="ECO:0007669"/>
    <property type="project" value="InterPro"/>
</dbReference>
<dbReference type="InterPro" id="IPR036942">
    <property type="entry name" value="Beta-barrel_TonB_sf"/>
</dbReference>
<feature type="chain" id="PRO_5044644526" evidence="12">
    <location>
        <begin position="27"/>
        <end position="706"/>
    </location>
</feature>
<dbReference type="Gene3D" id="2.170.130.10">
    <property type="entry name" value="TonB-dependent receptor, plug domain"/>
    <property type="match status" value="1"/>
</dbReference>
<reference evidence="16 20" key="4">
    <citation type="journal article" date="2024" name="Syst. Appl. Microbiol.">
        <title>Evidence for the occurrence of Acinetobacter faecalis in cattle feces and its emended description.</title>
        <authorList>
            <person name="Kyselkova M."/>
            <person name="Xanthopoulou K."/>
            <person name="Shestivska V."/>
            <person name="Spanelova P."/>
            <person name="Maixnerova M."/>
            <person name="Higgins P.G."/>
            <person name="Nemec A."/>
        </authorList>
    </citation>
    <scope>NUCLEOTIDE SEQUENCE [LARGE SCALE GENOMIC DNA]</scope>
    <source>
        <strain evidence="16 20">ANC 7225</strain>
    </source>
</reference>
<dbReference type="PANTHER" id="PTHR32552">
    <property type="entry name" value="FERRICHROME IRON RECEPTOR-RELATED"/>
    <property type="match status" value="1"/>
</dbReference>
<dbReference type="Proteomes" id="UP001284094">
    <property type="component" value="Unassembled WGS sequence"/>
</dbReference>
<evidence type="ECO:0000313" key="15">
    <source>
        <dbReference type="EMBL" id="MDY6486550.1"/>
    </source>
</evidence>
<reference evidence="17 18" key="1">
    <citation type="submission" date="2019-11" db="EMBL/GenBank/DDBJ databases">
        <authorList>
            <person name="An D."/>
        </authorList>
    </citation>
    <scope>NUCLEOTIDE SEQUENCE [LARGE SCALE GENOMIC DNA]</scope>
    <source>
        <strain evidence="17 18">YIM 103518</strain>
    </source>
</reference>
<evidence type="ECO:0000256" key="7">
    <source>
        <dbReference type="ARBA" id="ARBA00023136"/>
    </source>
</evidence>
<comment type="caution">
    <text evidence="17">The sequence shown here is derived from an EMBL/GenBank/DDBJ whole genome shotgun (WGS) entry which is preliminary data.</text>
</comment>
<evidence type="ECO:0000256" key="10">
    <source>
        <dbReference type="PROSITE-ProRule" id="PRU01360"/>
    </source>
</evidence>
<reference evidence="15 19" key="2">
    <citation type="submission" date="2023-11" db="EMBL/GenBank/DDBJ databases">
        <title>The common occurrence of Acinetobacte faecalis in cattle feces and its emended description.</title>
        <authorList>
            <person name="Kyselkova M."/>
            <person name="Xanthopoulou K."/>
            <person name="Shestivska V."/>
            <person name="Spanelova P."/>
            <person name="Maixnerova M."/>
            <person name="Higgins P.G."/>
            <person name="Nemec A."/>
        </authorList>
    </citation>
    <scope>NUCLEOTIDE SEQUENCE [LARGE SCALE GENOMIC DNA]</scope>
    <source>
        <strain evidence="15 19">ANC 7483</strain>
    </source>
</reference>
<proteinExistence type="inferred from homology"/>
<evidence type="ECO:0000313" key="17">
    <source>
        <dbReference type="EMBL" id="MTD09977.1"/>
    </source>
</evidence>
<evidence type="ECO:0000256" key="12">
    <source>
        <dbReference type="SAM" id="SignalP"/>
    </source>
</evidence>
<protein>
    <submittedName>
        <fullName evidence="17">TonB-dependent siderophore receptor</fullName>
    </submittedName>
</protein>
<dbReference type="InterPro" id="IPR039426">
    <property type="entry name" value="TonB-dep_rcpt-like"/>
</dbReference>
<accession>A0A6L6GC83</accession>
<keyword evidence="4 10" id="KW-1134">Transmembrane beta strand</keyword>
<dbReference type="InterPro" id="IPR010105">
    <property type="entry name" value="TonB_sidphr_rcpt"/>
</dbReference>
<gene>
    <name evidence="17" type="ORF">GIX10_00705</name>
    <name evidence="16" type="ORF">SKM48_01650</name>
    <name evidence="15" type="ORF">SKM51_04975</name>
</gene>
<evidence type="ECO:0000259" key="14">
    <source>
        <dbReference type="Pfam" id="PF07715"/>
    </source>
</evidence>
<comment type="subcellular location">
    <subcellularLocation>
        <location evidence="1 10">Cell outer membrane</location>
        <topology evidence="1 10">Multi-pass membrane protein</topology>
    </subcellularLocation>
</comment>
<evidence type="ECO:0000313" key="16">
    <source>
        <dbReference type="EMBL" id="MDY6549480.1"/>
    </source>
</evidence>
<dbReference type="GO" id="GO:0009279">
    <property type="term" value="C:cell outer membrane"/>
    <property type="evidence" value="ECO:0007669"/>
    <property type="project" value="UniProtKB-SubCell"/>
</dbReference>
<keyword evidence="12" id="KW-0732">Signal</keyword>
<dbReference type="PROSITE" id="PS52016">
    <property type="entry name" value="TONB_DEPENDENT_REC_3"/>
    <property type="match status" value="1"/>
</dbReference>
<dbReference type="AlphaFoldDB" id="A0A6L6GC83"/>
<dbReference type="InterPro" id="IPR037066">
    <property type="entry name" value="Plug_dom_sf"/>
</dbReference>
<evidence type="ECO:0000256" key="8">
    <source>
        <dbReference type="ARBA" id="ARBA00023170"/>
    </source>
</evidence>
<evidence type="ECO:0000256" key="2">
    <source>
        <dbReference type="ARBA" id="ARBA00009810"/>
    </source>
</evidence>
<evidence type="ECO:0000313" key="19">
    <source>
        <dbReference type="Proteomes" id="UP001278995"/>
    </source>
</evidence>
<evidence type="ECO:0000259" key="13">
    <source>
        <dbReference type="Pfam" id="PF00593"/>
    </source>
</evidence>
<feature type="signal peptide" evidence="12">
    <location>
        <begin position="1"/>
        <end position="26"/>
    </location>
</feature>
<dbReference type="Pfam" id="PF00593">
    <property type="entry name" value="TonB_dep_Rec_b-barrel"/>
    <property type="match status" value="1"/>
</dbReference>
<feature type="domain" description="TonB-dependent receptor plug" evidence="14">
    <location>
        <begin position="69"/>
        <end position="168"/>
    </location>
</feature>
<evidence type="ECO:0000256" key="9">
    <source>
        <dbReference type="ARBA" id="ARBA00023237"/>
    </source>
</evidence>
<evidence type="ECO:0000256" key="1">
    <source>
        <dbReference type="ARBA" id="ARBA00004571"/>
    </source>
</evidence>
<comment type="similarity">
    <text evidence="2 10 11">Belongs to the TonB-dependent receptor family.</text>
</comment>
<dbReference type="Gene3D" id="2.40.170.20">
    <property type="entry name" value="TonB-dependent receptor, beta-barrel domain"/>
    <property type="match status" value="1"/>
</dbReference>
<reference evidence="16" key="3">
    <citation type="submission" date="2023-11" db="EMBL/GenBank/DDBJ databases">
        <authorList>
            <person name="Kyselkova M."/>
            <person name="Xanthopoulou K."/>
            <person name="Shestivska V."/>
            <person name="Spanelova P."/>
            <person name="Maixnerova M."/>
            <person name="Higgins P.G."/>
            <person name="Nemec A."/>
        </authorList>
    </citation>
    <scope>NUCLEOTIDE SEQUENCE</scope>
    <source>
        <strain evidence="16">ANC 7225</strain>
    </source>
</reference>
<keyword evidence="5 10" id="KW-0812">Transmembrane</keyword>
<keyword evidence="7 10" id="KW-0472">Membrane</keyword>
<dbReference type="Proteomes" id="UP001278995">
    <property type="component" value="Unassembled WGS sequence"/>
</dbReference>
<feature type="domain" description="TonB-dependent receptor-like beta-barrel" evidence="13">
    <location>
        <begin position="247"/>
        <end position="676"/>
    </location>
</feature>
<evidence type="ECO:0000256" key="5">
    <source>
        <dbReference type="ARBA" id="ARBA00022692"/>
    </source>
</evidence>
<dbReference type="EMBL" id="JAXHPO010000004">
    <property type="protein sequence ID" value="MDY6549480.1"/>
    <property type="molecule type" value="Genomic_DNA"/>
</dbReference>
<evidence type="ECO:0000313" key="18">
    <source>
        <dbReference type="Proteomes" id="UP000473854"/>
    </source>
</evidence>
<organism evidence="17 18">
    <name type="scientific">Acinetobacter faecalis</name>
    <dbReference type="NCBI Taxonomy" id="2665161"/>
    <lineage>
        <taxon>Bacteria</taxon>
        <taxon>Pseudomonadati</taxon>
        <taxon>Pseudomonadota</taxon>
        <taxon>Gammaproteobacteria</taxon>
        <taxon>Moraxellales</taxon>
        <taxon>Moraxellaceae</taxon>
        <taxon>Acinetobacter</taxon>
    </lineage>
</organism>